<keyword evidence="2" id="KW-1185">Reference proteome</keyword>
<dbReference type="Gene3D" id="3.40.50.410">
    <property type="entry name" value="von Willebrand factor, type A domain"/>
    <property type="match status" value="1"/>
</dbReference>
<dbReference type="InterPro" id="IPR008912">
    <property type="entry name" value="Uncharacterised_CoxE"/>
</dbReference>
<protein>
    <submittedName>
        <fullName evidence="1">Protein ViaA</fullName>
    </submittedName>
</protein>
<proteinExistence type="predicted"/>
<evidence type="ECO:0000313" key="1">
    <source>
        <dbReference type="EMBL" id="CAH0535161.1"/>
    </source>
</evidence>
<organism evidence="1 2">
    <name type="scientific">Vibrio stylophorae</name>
    <dbReference type="NCBI Taxonomy" id="659351"/>
    <lineage>
        <taxon>Bacteria</taxon>
        <taxon>Pseudomonadati</taxon>
        <taxon>Pseudomonadota</taxon>
        <taxon>Gammaproteobacteria</taxon>
        <taxon>Vibrionales</taxon>
        <taxon>Vibrionaceae</taxon>
        <taxon>Vibrio</taxon>
    </lineage>
</organism>
<gene>
    <name evidence="1" type="primary">viaA_2</name>
    <name evidence="1" type="ORF">VST7929_02822</name>
</gene>
<dbReference type="Pfam" id="PF05762">
    <property type="entry name" value="VWA_CoxE"/>
    <property type="match status" value="1"/>
</dbReference>
<reference evidence="1" key="1">
    <citation type="submission" date="2021-11" db="EMBL/GenBank/DDBJ databases">
        <authorList>
            <person name="Rodrigo-Torres L."/>
            <person name="Arahal R. D."/>
            <person name="Lucena T."/>
        </authorList>
    </citation>
    <scope>NUCLEOTIDE SEQUENCE</scope>
    <source>
        <strain evidence="1">CECT 7929</strain>
    </source>
</reference>
<comment type="caution">
    <text evidence="1">The sequence shown here is derived from an EMBL/GenBank/DDBJ whole genome shotgun (WGS) entry which is preliminary data.</text>
</comment>
<dbReference type="PANTHER" id="PTHR36846">
    <property type="entry name" value="PROTEIN VIAA"/>
    <property type="match status" value="1"/>
</dbReference>
<dbReference type="Proteomes" id="UP000838672">
    <property type="component" value="Unassembled WGS sequence"/>
</dbReference>
<sequence>MKLPEIMAFSDKDEGKKAAFEQRLQSWRLDAEATLSRWQLDDRLQQEVALLSELTQSHLDTYSMAYSHAADQLHQLDESENCYEALQLIWLHEKPIHLKRRQIEQRWIADLKTRVTEAQWMQLAPDYQALMQELMQRAENLDTLSDVMPASPQEGQMISPLWDLTRTPLTQQRLDDIKQVVRRLDKQPQLKAMADQLGRMAQQTTETSVVEQSDSEAMMQDQWVKNIPDAMVGLHYYNDIARIVPNELIYLAQPELEVLFYKGIIEQGLLNYQFAGQLEKRKSVTRGLPKRSEMALEKGPFIVCLDASGSMMGAPEKCAKALCFRLMQIALEQGRDCFVLLFSTDVICFELSGDVGLEQALQFLSFTFHGGTDFLPVLEQGMSLMETASYENADMVVISDFITPRQPNLLRERIAAMKERGNRFHSVVLSSHANDDVTRIFDHHWHYQPSRFTR</sequence>
<accession>A0ABM8ZY21</accession>
<name>A0ABM8ZY21_9VIBR</name>
<dbReference type="SUPFAM" id="SSF53300">
    <property type="entry name" value="vWA-like"/>
    <property type="match status" value="1"/>
</dbReference>
<dbReference type="CDD" id="cd01462">
    <property type="entry name" value="VWA_YIEM_type"/>
    <property type="match status" value="1"/>
</dbReference>
<evidence type="ECO:0000313" key="2">
    <source>
        <dbReference type="Proteomes" id="UP000838672"/>
    </source>
</evidence>
<dbReference type="InterPro" id="IPR036465">
    <property type="entry name" value="vWFA_dom_sf"/>
</dbReference>
<dbReference type="EMBL" id="CAKLDI010000002">
    <property type="protein sequence ID" value="CAH0535161.1"/>
    <property type="molecule type" value="Genomic_DNA"/>
</dbReference>
<dbReference type="PANTHER" id="PTHR36846:SF1">
    <property type="entry name" value="PROTEIN VIAA"/>
    <property type="match status" value="1"/>
</dbReference>